<organism evidence="2">
    <name type="scientific">candidate division WOR-3 bacterium</name>
    <dbReference type="NCBI Taxonomy" id="2052148"/>
    <lineage>
        <taxon>Bacteria</taxon>
        <taxon>Bacteria division WOR-3</taxon>
    </lineage>
</organism>
<accession>A0A7C0XBF0</accession>
<protein>
    <recommendedName>
        <fullName evidence="3">T9SS type A sorting domain-containing protein</fullName>
    </recommendedName>
</protein>
<evidence type="ECO:0000256" key="1">
    <source>
        <dbReference type="SAM" id="SignalP"/>
    </source>
</evidence>
<dbReference type="AlphaFoldDB" id="A0A7C0XBF0"/>
<proteinExistence type="predicted"/>
<keyword evidence="1" id="KW-0732">Signal</keyword>
<feature type="chain" id="PRO_5028129045" description="T9SS type A sorting domain-containing protein" evidence="1">
    <location>
        <begin position="20"/>
        <end position="479"/>
    </location>
</feature>
<dbReference type="SUPFAM" id="SSF110296">
    <property type="entry name" value="Oligoxyloglucan reducing end-specific cellobiohydrolase"/>
    <property type="match status" value="1"/>
</dbReference>
<reference evidence="2" key="1">
    <citation type="journal article" date="2020" name="mSystems">
        <title>Genome- and Community-Level Interaction Insights into Carbon Utilization and Element Cycling Functions of Hydrothermarchaeota in Hydrothermal Sediment.</title>
        <authorList>
            <person name="Zhou Z."/>
            <person name="Liu Y."/>
            <person name="Xu W."/>
            <person name="Pan J."/>
            <person name="Luo Z.H."/>
            <person name="Li M."/>
        </authorList>
    </citation>
    <scope>NUCLEOTIDE SEQUENCE [LARGE SCALE GENOMIC DNA]</scope>
    <source>
        <strain evidence="2">HyVt-237</strain>
    </source>
</reference>
<evidence type="ECO:0000313" key="2">
    <source>
        <dbReference type="EMBL" id="HDM90542.1"/>
    </source>
</evidence>
<name>A0A7C0XBF0_UNCW3</name>
<comment type="caution">
    <text evidence="2">The sequence shown here is derived from an EMBL/GenBank/DDBJ whole genome shotgun (WGS) entry which is preliminary data.</text>
</comment>
<gene>
    <name evidence="2" type="ORF">ENG67_04975</name>
</gene>
<evidence type="ECO:0008006" key="3">
    <source>
        <dbReference type="Google" id="ProtNLM"/>
    </source>
</evidence>
<dbReference type="Proteomes" id="UP000885931">
    <property type="component" value="Unassembled WGS sequence"/>
</dbReference>
<sequence>MKPLAFCLLFLLAFIPLEAFWNPTDSLVLGGEILSYSVDFRDDGSVYLAALVDGGGTESVRFLRSVDHGLSWELIHSHALSVFSQAVKFATGNNYHDFHFLLFSDGGSGLYLLRFPGDFGSPPEEVQIYGGQVLENSIELTRGWGPDFSLGCVWLSGTGQDDTLFFALSEDYGENWELAYWRFGDIPDVIKLVDPRLSLALDGADNFYLAFSGAHFFPVEDSLEIFIRRSEGGIGGSWSTIRVTNNTVPDIYPQIAVGSDTVGSKIWVAFSHFEDGNYDLYTAYSDGGYFEIDLLSASQDMDEYPADMRSVEYVGQSYLNLVTIEEGDGQNRVEWSYCYGDQPTLWASPEYVAEGAISLSAPLWPALSFAPGSPEAGALVFYCDTEGIHVDAPWFPAVHEGGASDVRFPFLIENSEGTFRVTSFQTGYYRLHLYDAAGRAVGRWDFERELKVPFEKSGVFFYRIEGGSGKWTGKVLIVR</sequence>
<dbReference type="EMBL" id="DRBW01000188">
    <property type="protein sequence ID" value="HDM90542.1"/>
    <property type="molecule type" value="Genomic_DNA"/>
</dbReference>
<feature type="signal peptide" evidence="1">
    <location>
        <begin position="1"/>
        <end position="19"/>
    </location>
</feature>